<keyword evidence="2" id="KW-1185">Reference proteome</keyword>
<evidence type="ECO:0000313" key="1">
    <source>
        <dbReference type="EMBL" id="WUX54207.1"/>
    </source>
</evidence>
<dbReference type="Proteomes" id="UP001432209">
    <property type="component" value="Chromosome"/>
</dbReference>
<reference evidence="1" key="1">
    <citation type="submission" date="2022-10" db="EMBL/GenBank/DDBJ databases">
        <title>The complete genomes of actinobacterial strains from the NBC collection.</title>
        <authorList>
            <person name="Joergensen T.S."/>
            <person name="Alvarez Arevalo M."/>
            <person name="Sterndorff E.B."/>
            <person name="Faurdal D."/>
            <person name="Vuksanovic O."/>
            <person name="Mourched A.-S."/>
            <person name="Charusanti P."/>
            <person name="Shaw S."/>
            <person name="Blin K."/>
            <person name="Weber T."/>
        </authorList>
    </citation>
    <scope>NUCLEOTIDE SEQUENCE</scope>
    <source>
        <strain evidence="1">NBC_01432</strain>
    </source>
</reference>
<proteinExistence type="predicted"/>
<gene>
    <name evidence="1" type="ORF">OG442_23125</name>
</gene>
<evidence type="ECO:0000313" key="2">
    <source>
        <dbReference type="Proteomes" id="UP001432209"/>
    </source>
</evidence>
<name>A0ABZ2A663_STRNV</name>
<dbReference type="EMBL" id="CP109495">
    <property type="protein sequence ID" value="WUX54207.1"/>
    <property type="molecule type" value="Genomic_DNA"/>
</dbReference>
<sequence>MRIWTELPGRTEVEAVLRNYFSLLRSGRISEAEQLVDHYPVRHVLKSLWTASVDAGTDEDFAADEWERDLSWLGELALSDLRWSYTDSHVSIEISYRARTLEVELSFWVKPTDAGWILSGPATYW</sequence>
<evidence type="ECO:0008006" key="3">
    <source>
        <dbReference type="Google" id="ProtNLM"/>
    </source>
</evidence>
<dbReference type="RefSeq" id="WP_329077825.1">
    <property type="nucleotide sequence ID" value="NZ_CP109495.1"/>
</dbReference>
<accession>A0ABZ2A663</accession>
<protein>
    <recommendedName>
        <fullName evidence="3">SnoaL-like domain-containing protein</fullName>
    </recommendedName>
</protein>
<organism evidence="1 2">
    <name type="scientific">Streptomyces niveus</name>
    <name type="common">Streptomyces spheroides</name>
    <dbReference type="NCBI Taxonomy" id="193462"/>
    <lineage>
        <taxon>Bacteria</taxon>
        <taxon>Bacillati</taxon>
        <taxon>Actinomycetota</taxon>
        <taxon>Actinomycetes</taxon>
        <taxon>Kitasatosporales</taxon>
        <taxon>Streptomycetaceae</taxon>
        <taxon>Streptomyces</taxon>
    </lineage>
</organism>